<keyword evidence="1" id="KW-0732">Signal</keyword>
<dbReference type="Pfam" id="PF11659">
    <property type="entry name" value="DUF3261"/>
    <property type="match status" value="1"/>
</dbReference>
<evidence type="ECO:0000313" key="2">
    <source>
        <dbReference type="EMBL" id="SDU15170.1"/>
    </source>
</evidence>
<name>A0A1H2G6N1_9GAMM</name>
<feature type="chain" id="PRO_5009274584" description="Lipoprotein" evidence="1">
    <location>
        <begin position="21"/>
        <end position="167"/>
    </location>
</feature>
<evidence type="ECO:0000313" key="3">
    <source>
        <dbReference type="Proteomes" id="UP000243063"/>
    </source>
</evidence>
<dbReference type="EMBL" id="LT629780">
    <property type="protein sequence ID" value="SDU15170.1"/>
    <property type="molecule type" value="Genomic_DNA"/>
</dbReference>
<evidence type="ECO:0000256" key="1">
    <source>
        <dbReference type="SAM" id="SignalP"/>
    </source>
</evidence>
<dbReference type="STRING" id="1245526.SAMN05216580_1616"/>
<dbReference type="InterPro" id="IPR021675">
    <property type="entry name" value="DUF3261"/>
</dbReference>
<accession>A0A1H2G6N1</accession>
<organism evidence="2 3">
    <name type="scientific">Geopseudomonas guangdongensis</name>
    <dbReference type="NCBI Taxonomy" id="1245526"/>
    <lineage>
        <taxon>Bacteria</taxon>
        <taxon>Pseudomonadati</taxon>
        <taxon>Pseudomonadota</taxon>
        <taxon>Gammaproteobacteria</taxon>
        <taxon>Pseudomonadales</taxon>
        <taxon>Pseudomonadaceae</taxon>
        <taxon>Geopseudomonas</taxon>
    </lineage>
</organism>
<sequence length="167" mass="18538">MRSSVLLLALLLLLGGCASRAPLPAQAPQLALPLTLHVQRQDAGQVQDWLLVLQDEGRGLRWSLLDPLGLPLARQLLEDGQWHNDGLLPPNPEARELFAALLFALAPRAQLPALWPAEAWQADSDHRCMAVDGRHRWQVNYRTPQEFTLELGAGRAYRVRPLQGTAP</sequence>
<evidence type="ECO:0008006" key="4">
    <source>
        <dbReference type="Google" id="ProtNLM"/>
    </source>
</evidence>
<dbReference type="Proteomes" id="UP000243063">
    <property type="component" value="Chromosome I"/>
</dbReference>
<dbReference type="AlphaFoldDB" id="A0A1H2G6N1"/>
<gene>
    <name evidence="2" type="ORF">SAMN05216580_1616</name>
</gene>
<keyword evidence="3" id="KW-1185">Reference proteome</keyword>
<feature type="signal peptide" evidence="1">
    <location>
        <begin position="1"/>
        <end position="20"/>
    </location>
</feature>
<proteinExistence type="predicted"/>
<dbReference type="RefSeq" id="WP_090213474.1">
    <property type="nucleotide sequence ID" value="NZ_LT629780.1"/>
</dbReference>
<reference evidence="3" key="1">
    <citation type="submission" date="2016-10" db="EMBL/GenBank/DDBJ databases">
        <authorList>
            <person name="Varghese N."/>
            <person name="Submissions S."/>
        </authorList>
    </citation>
    <scope>NUCLEOTIDE SEQUENCE [LARGE SCALE GENOMIC DNA]</scope>
    <source>
        <strain evidence="3">CCTCC 2012022</strain>
    </source>
</reference>
<protein>
    <recommendedName>
        <fullName evidence="4">Lipoprotein</fullName>
    </recommendedName>
</protein>
<dbReference type="PROSITE" id="PS51257">
    <property type="entry name" value="PROKAR_LIPOPROTEIN"/>
    <property type="match status" value="1"/>
</dbReference>
<dbReference type="OrthoDB" id="8685017at2"/>